<feature type="region of interest" description="Disordered" evidence="5">
    <location>
        <begin position="1"/>
        <end position="23"/>
    </location>
</feature>
<dbReference type="InterPro" id="IPR004089">
    <property type="entry name" value="MCPsignal_dom"/>
</dbReference>
<dbReference type="GO" id="GO:0006935">
    <property type="term" value="P:chemotaxis"/>
    <property type="evidence" value="ECO:0007669"/>
    <property type="project" value="InterPro"/>
</dbReference>
<dbReference type="Pfam" id="PF08447">
    <property type="entry name" value="PAS_3"/>
    <property type="match status" value="2"/>
</dbReference>
<evidence type="ECO:0000259" key="7">
    <source>
        <dbReference type="PROSITE" id="PS50112"/>
    </source>
</evidence>
<dbReference type="Proteomes" id="UP000054662">
    <property type="component" value="Unassembled WGS sequence"/>
</dbReference>
<feature type="domain" description="Methyl-accepting transducer" evidence="6">
    <location>
        <begin position="332"/>
        <end position="582"/>
    </location>
</feature>
<dbReference type="InterPro" id="IPR000700">
    <property type="entry name" value="PAS-assoc_C"/>
</dbReference>
<dbReference type="InterPro" id="IPR003660">
    <property type="entry name" value="HAMP_dom"/>
</dbReference>
<dbReference type="InterPro" id="IPR000014">
    <property type="entry name" value="PAS"/>
</dbReference>
<organism evidence="10 11">
    <name type="scientific">Legionella worsleiensis</name>
    <dbReference type="NCBI Taxonomy" id="45076"/>
    <lineage>
        <taxon>Bacteria</taxon>
        <taxon>Pseudomonadati</taxon>
        <taxon>Pseudomonadota</taxon>
        <taxon>Gammaproteobacteria</taxon>
        <taxon>Legionellales</taxon>
        <taxon>Legionellaceae</taxon>
        <taxon>Legionella</taxon>
    </lineage>
</organism>
<dbReference type="SUPFAM" id="SSF58104">
    <property type="entry name" value="Methyl-accepting chemotaxis protein (MCP) signaling domain"/>
    <property type="match status" value="1"/>
</dbReference>
<keyword evidence="2 4" id="KW-0807">Transducer</keyword>
<dbReference type="InterPro" id="IPR035965">
    <property type="entry name" value="PAS-like_dom_sf"/>
</dbReference>
<dbReference type="PANTHER" id="PTHR32089">
    <property type="entry name" value="METHYL-ACCEPTING CHEMOTAXIS PROTEIN MCPB"/>
    <property type="match status" value="1"/>
</dbReference>
<evidence type="ECO:0000256" key="2">
    <source>
        <dbReference type="ARBA" id="ARBA00023224"/>
    </source>
</evidence>
<comment type="similarity">
    <text evidence="3">Belongs to the methyl-accepting chemotaxis (MCP) protein family.</text>
</comment>
<accession>A0A0W1A4L1</accession>
<dbReference type="CDD" id="cd11386">
    <property type="entry name" value="MCP_signal"/>
    <property type="match status" value="1"/>
</dbReference>
<dbReference type="PROSITE" id="PS50111">
    <property type="entry name" value="CHEMOTAXIS_TRANSDUC_2"/>
    <property type="match status" value="1"/>
</dbReference>
<dbReference type="NCBIfam" id="TIGR00229">
    <property type="entry name" value="sensory_box"/>
    <property type="match status" value="2"/>
</dbReference>
<dbReference type="PATRIC" id="fig|45076.6.peg.2547"/>
<evidence type="ECO:0000256" key="4">
    <source>
        <dbReference type="PROSITE-ProRule" id="PRU00284"/>
    </source>
</evidence>
<dbReference type="EMBL" id="LNZC01000029">
    <property type="protein sequence ID" value="KTD76201.1"/>
    <property type="molecule type" value="Genomic_DNA"/>
</dbReference>
<gene>
    <name evidence="10" type="ORF">Lwor_2319</name>
</gene>
<dbReference type="GO" id="GO:0016020">
    <property type="term" value="C:membrane"/>
    <property type="evidence" value="ECO:0007669"/>
    <property type="project" value="UniProtKB-SubCell"/>
</dbReference>
<dbReference type="PROSITE" id="PS50113">
    <property type="entry name" value="PAC"/>
    <property type="match status" value="2"/>
</dbReference>
<dbReference type="CDD" id="cd00130">
    <property type="entry name" value="PAS"/>
    <property type="match status" value="2"/>
</dbReference>
<reference evidence="10 11" key="1">
    <citation type="submission" date="2015-11" db="EMBL/GenBank/DDBJ databases">
        <title>Genomic analysis of 38 Legionella species identifies large and diverse effector repertoires.</title>
        <authorList>
            <person name="Burstein D."/>
            <person name="Amaro F."/>
            <person name="Zusman T."/>
            <person name="Lifshitz Z."/>
            <person name="Cohen O."/>
            <person name="Gilbert J.A."/>
            <person name="Pupko T."/>
            <person name="Shuman H.A."/>
            <person name="Segal G."/>
        </authorList>
    </citation>
    <scope>NUCLEOTIDE SEQUENCE [LARGE SCALE GENOMIC DNA]</scope>
    <source>
        <strain evidence="10 11">ATCC 49508</strain>
    </source>
</reference>
<dbReference type="Gene3D" id="3.30.450.20">
    <property type="entry name" value="PAS domain"/>
    <property type="match status" value="2"/>
</dbReference>
<dbReference type="SMART" id="SM00086">
    <property type="entry name" value="PAC"/>
    <property type="match status" value="2"/>
</dbReference>
<dbReference type="PROSITE" id="PS50112">
    <property type="entry name" value="PAS"/>
    <property type="match status" value="2"/>
</dbReference>
<evidence type="ECO:0000313" key="11">
    <source>
        <dbReference type="Proteomes" id="UP000054662"/>
    </source>
</evidence>
<evidence type="ECO:0000313" key="10">
    <source>
        <dbReference type="EMBL" id="KTD76201.1"/>
    </source>
</evidence>
<dbReference type="OrthoDB" id="9177152at2"/>
<evidence type="ECO:0000259" key="9">
    <source>
        <dbReference type="PROSITE" id="PS50885"/>
    </source>
</evidence>
<dbReference type="PROSITE" id="PS50885">
    <property type="entry name" value="HAMP"/>
    <property type="match status" value="1"/>
</dbReference>
<dbReference type="GO" id="GO:0004888">
    <property type="term" value="F:transmembrane signaling receptor activity"/>
    <property type="evidence" value="ECO:0007669"/>
    <property type="project" value="InterPro"/>
</dbReference>
<evidence type="ECO:0000259" key="6">
    <source>
        <dbReference type="PROSITE" id="PS50111"/>
    </source>
</evidence>
<dbReference type="RefSeq" id="WP_058494086.1">
    <property type="nucleotide sequence ID" value="NZ_CBCRUR010000026.1"/>
</dbReference>
<dbReference type="PRINTS" id="PR00260">
    <property type="entry name" value="CHEMTRNSDUCR"/>
</dbReference>
<dbReference type="Gene3D" id="1.10.287.950">
    <property type="entry name" value="Methyl-accepting chemotaxis protein"/>
    <property type="match status" value="1"/>
</dbReference>
<evidence type="ECO:0000256" key="1">
    <source>
        <dbReference type="ARBA" id="ARBA00004370"/>
    </source>
</evidence>
<dbReference type="SMART" id="SM00283">
    <property type="entry name" value="MA"/>
    <property type="match status" value="1"/>
</dbReference>
<dbReference type="STRING" id="45076.Lwor_2319"/>
<dbReference type="InterPro" id="IPR001610">
    <property type="entry name" value="PAC"/>
</dbReference>
<dbReference type="SUPFAM" id="SSF55785">
    <property type="entry name" value="PYP-like sensor domain (PAS domain)"/>
    <property type="match status" value="2"/>
</dbReference>
<feature type="domain" description="HAMP" evidence="9">
    <location>
        <begin position="282"/>
        <end position="334"/>
    </location>
</feature>
<feature type="domain" description="PAS" evidence="7">
    <location>
        <begin position="158"/>
        <end position="205"/>
    </location>
</feature>
<feature type="domain" description="PAC" evidence="8">
    <location>
        <begin position="234"/>
        <end position="286"/>
    </location>
</feature>
<evidence type="ECO:0000259" key="8">
    <source>
        <dbReference type="PROSITE" id="PS50113"/>
    </source>
</evidence>
<dbReference type="InterPro" id="IPR004090">
    <property type="entry name" value="Chemotax_Me-accpt_rcpt"/>
</dbReference>
<feature type="domain" description="PAS" evidence="7">
    <location>
        <begin position="37"/>
        <end position="109"/>
    </location>
</feature>
<dbReference type="SMART" id="SM00091">
    <property type="entry name" value="PAS"/>
    <property type="match status" value="2"/>
</dbReference>
<dbReference type="AlphaFoldDB" id="A0A0W1A4L1"/>
<dbReference type="Pfam" id="PF00015">
    <property type="entry name" value="MCPsignal"/>
    <property type="match status" value="1"/>
</dbReference>
<sequence length="597" mass="65158">MNNMDHLNAKNETKPALTKGNGKAGKAIGVLSEEEIRKREHDAILKIINMTCIVSTADKRGDILSVNDKLCEVSQYDREECIGNPHNMFRHPDSPKSLFKELWNTIGTGNIFRGKIKNRKKDGLPYYVDATICPVLGDDGRPIKYIGVRYDITDQEIERQNMKGIIDAIDQAYAFIEFDTRGNILNANANFLNTVGYQLSEIQGKHHSIFVDPAFVKTMEYENFWKELANGTIFNDEFKRFGKNGAEIWIRAVYAPVKDEMGRVFKVIKIATDITKQKQEQEYIIKKVDVILDIVKAASEGDLTQEITVDGDKPIDLIAASLKTFFHQLRQTVQSISNSSHALTTSADEMTSNGQQMAGNAEETSAQSNLVSAAAEEVSQNIQTVAAAAEQLNASINEIAKNAIDAAQVANQAVVVTEDANRTMVKLGESSTEIGNVVKVITSIAQQTNLLALNATIEAARAGEAGKGFAVVANEVKELAKETAKATEDISRKIETIQADTQESLNAITKISNIIKQINETQNTIASAVEEQAATTSEIGRNVSEAAKGGSEISENIMSVAQAAQDTAKGAMSSQESARELANMAGELQKIVSQFTC</sequence>
<evidence type="ECO:0000256" key="3">
    <source>
        <dbReference type="ARBA" id="ARBA00029447"/>
    </source>
</evidence>
<proteinExistence type="inferred from homology"/>
<keyword evidence="11" id="KW-1185">Reference proteome</keyword>
<feature type="domain" description="PAC" evidence="8">
    <location>
        <begin position="112"/>
        <end position="164"/>
    </location>
</feature>
<protein>
    <submittedName>
        <fullName evidence="10">Chemotaxis signal transducer</fullName>
    </submittedName>
</protein>
<comment type="caution">
    <text evidence="10">The sequence shown here is derived from an EMBL/GenBank/DDBJ whole genome shotgun (WGS) entry which is preliminary data.</text>
</comment>
<dbReference type="GO" id="GO:0007165">
    <property type="term" value="P:signal transduction"/>
    <property type="evidence" value="ECO:0007669"/>
    <property type="project" value="UniProtKB-KW"/>
</dbReference>
<evidence type="ECO:0000256" key="5">
    <source>
        <dbReference type="SAM" id="MobiDB-lite"/>
    </source>
</evidence>
<comment type="subcellular location">
    <subcellularLocation>
        <location evidence="1">Membrane</location>
    </subcellularLocation>
</comment>
<name>A0A0W1A4L1_9GAMM</name>
<dbReference type="PANTHER" id="PTHR32089:SF112">
    <property type="entry name" value="LYSOZYME-LIKE PROTEIN-RELATED"/>
    <property type="match status" value="1"/>
</dbReference>
<dbReference type="InterPro" id="IPR013655">
    <property type="entry name" value="PAS_fold_3"/>
</dbReference>